<keyword evidence="3" id="KW-0862">Zinc</keyword>
<comment type="caution">
    <text evidence="6">The sequence shown here is derived from an EMBL/GenBank/DDBJ whole genome shotgun (WGS) entry which is preliminary data.</text>
</comment>
<evidence type="ECO:0000313" key="6">
    <source>
        <dbReference type="EMBL" id="KAL0066773.1"/>
    </source>
</evidence>
<evidence type="ECO:0000256" key="2">
    <source>
        <dbReference type="ARBA" id="ARBA00022771"/>
    </source>
</evidence>
<keyword evidence="7" id="KW-1185">Reference proteome</keyword>
<evidence type="ECO:0000313" key="7">
    <source>
        <dbReference type="Proteomes" id="UP001437256"/>
    </source>
</evidence>
<reference evidence="6 7" key="1">
    <citation type="submission" date="2024-05" db="EMBL/GenBank/DDBJ databases">
        <title>A draft genome resource for the thread blight pathogen Marasmius tenuissimus strain MS-2.</title>
        <authorList>
            <person name="Yulfo-Soto G.E."/>
            <person name="Baruah I.K."/>
            <person name="Amoako-Attah I."/>
            <person name="Bukari Y."/>
            <person name="Meinhardt L.W."/>
            <person name="Bailey B.A."/>
            <person name="Cohen S.P."/>
        </authorList>
    </citation>
    <scope>NUCLEOTIDE SEQUENCE [LARGE SCALE GENOMIC DNA]</scope>
    <source>
        <strain evidence="6 7">MS-2</strain>
    </source>
</reference>
<keyword evidence="2 4" id="KW-0863">Zinc-finger</keyword>
<sequence length="623" mass="71123">MEGDSDEAPPIVWEFNSKCLRRFPNSSNALTALRKLGKPPSSFDISHPSKDNLLALSALVALGMRVDRRHAAGSMVQNIQLLKRNWTATIDRWMRFLLDQVLLHDEVRGPSTPDGVDYFDISAGCANLLLSYPNHLPGSDVEMEFSELFSSSPYIPTSVARIWLRTVKARHYSYKMWSQHVNLGSNAKGFHHALQTIHSRRDEDVVSVCMDFIRQDMEKTQASRQLSLFHMADVLQVFAAMSVIHSPKGPFYDLFLNRGIIQLLHDYLRTLYKKAKHFQPLTDQFLAAQSLIELVLRRFLSPFIVGPIPILEAAIGSGCGLLIHRIFNFLSRDSDRAVGDKPARDPGMKLMAMISTHIIYPSILHEVLRHIPTISRLEREGKLQSKMFTPFLAEWKRIVKKAIYLKEVRRGAKERPLYLVCDNPQCERIGPAEHGVRAPRYLRCSQCLTAVYCSRICGILDWKHGHRQQCMSDYAKWNVTSTFISPNRSPWLVAYKPLRSTYTPAHYDWQFFREILHHYCMDNRDAIFAIIKDLFFKRFSNLSGVAVVVDFHRTGSDVLSASPIAITEIEKLRQEGPRLEKIIEAVCEDADGKSILVLGIFPVGETTWEISYLMNTHQLLGLT</sequence>
<dbReference type="Pfam" id="PF01753">
    <property type="entry name" value="zf-MYND"/>
    <property type="match status" value="1"/>
</dbReference>
<dbReference type="InterPro" id="IPR002893">
    <property type="entry name" value="Znf_MYND"/>
</dbReference>
<dbReference type="EMBL" id="JBBXMP010000032">
    <property type="protein sequence ID" value="KAL0066773.1"/>
    <property type="molecule type" value="Genomic_DNA"/>
</dbReference>
<evidence type="ECO:0000256" key="1">
    <source>
        <dbReference type="ARBA" id="ARBA00022723"/>
    </source>
</evidence>
<organism evidence="6 7">
    <name type="scientific">Marasmius tenuissimus</name>
    <dbReference type="NCBI Taxonomy" id="585030"/>
    <lineage>
        <taxon>Eukaryota</taxon>
        <taxon>Fungi</taxon>
        <taxon>Dikarya</taxon>
        <taxon>Basidiomycota</taxon>
        <taxon>Agaricomycotina</taxon>
        <taxon>Agaricomycetes</taxon>
        <taxon>Agaricomycetidae</taxon>
        <taxon>Agaricales</taxon>
        <taxon>Marasmiineae</taxon>
        <taxon>Marasmiaceae</taxon>
        <taxon>Marasmius</taxon>
    </lineage>
</organism>
<name>A0ABR2ZZG8_9AGAR</name>
<feature type="domain" description="MYND-type" evidence="5">
    <location>
        <begin position="423"/>
        <end position="470"/>
    </location>
</feature>
<dbReference type="PROSITE" id="PS50865">
    <property type="entry name" value="ZF_MYND_2"/>
    <property type="match status" value="1"/>
</dbReference>
<accession>A0ABR2ZZG8</accession>
<dbReference type="Proteomes" id="UP001437256">
    <property type="component" value="Unassembled WGS sequence"/>
</dbReference>
<dbReference type="Gene3D" id="6.10.140.2220">
    <property type="match status" value="1"/>
</dbReference>
<evidence type="ECO:0000256" key="4">
    <source>
        <dbReference type="PROSITE-ProRule" id="PRU00134"/>
    </source>
</evidence>
<keyword evidence="1" id="KW-0479">Metal-binding</keyword>
<gene>
    <name evidence="6" type="ORF">AAF712_006164</name>
</gene>
<evidence type="ECO:0000259" key="5">
    <source>
        <dbReference type="PROSITE" id="PS50865"/>
    </source>
</evidence>
<proteinExistence type="predicted"/>
<protein>
    <recommendedName>
        <fullName evidence="5">MYND-type domain-containing protein</fullName>
    </recommendedName>
</protein>
<dbReference type="SUPFAM" id="SSF144232">
    <property type="entry name" value="HIT/MYND zinc finger-like"/>
    <property type="match status" value="1"/>
</dbReference>
<evidence type="ECO:0000256" key="3">
    <source>
        <dbReference type="ARBA" id="ARBA00022833"/>
    </source>
</evidence>